<protein>
    <submittedName>
        <fullName evidence="2">Uncharacterized protein</fullName>
    </submittedName>
</protein>
<reference evidence="2 3" key="1">
    <citation type="journal article" date="2013" name="Genome Announc.">
        <title>Whole Genome Sequencing and Comparative Analysis of Bartonella bacilliformis Strain INS, the Causative Agent of Carrion's Disease.</title>
        <authorList>
            <person name="Tarazona D."/>
            <person name="Padilla C."/>
            <person name="Caceres O."/>
            <person name="Montenegro J.D."/>
            <person name="Bailon H."/>
            <person name="Ventura G."/>
            <person name="Mendoza G."/>
            <person name="Anaya E."/>
            <person name="Guio H."/>
        </authorList>
    </citation>
    <scope>NUCLEOTIDE SEQUENCE [LARGE SCALE GENOMIC DNA]</scope>
    <source>
        <strain evidence="2 3">INS</strain>
    </source>
</reference>
<keyword evidence="3" id="KW-1185">Reference proteome</keyword>
<proteinExistence type="predicted"/>
<gene>
    <name evidence="2" type="ORF">BbINS_04587</name>
</gene>
<keyword evidence="1" id="KW-0472">Membrane</keyword>
<evidence type="ECO:0000313" key="2">
    <source>
        <dbReference type="EMBL" id="EKS43513.1"/>
    </source>
</evidence>
<evidence type="ECO:0000256" key="1">
    <source>
        <dbReference type="SAM" id="Phobius"/>
    </source>
</evidence>
<accession>A0ABP2SLZ7</accession>
<keyword evidence="1" id="KW-1133">Transmembrane helix</keyword>
<name>A0ABP2SLZ7_BARBA</name>
<keyword evidence="1" id="KW-0812">Transmembrane</keyword>
<sequence length="76" mass="8797">MVIVVDETSWNKLGLLMQYGGISLLILTLMILSSRDYNFLCVLILYENYIKGNALHQRVTKYSPKRDLDQKFSAKL</sequence>
<comment type="caution">
    <text evidence="2">The sequence shown here is derived from an EMBL/GenBank/DDBJ whole genome shotgun (WGS) entry which is preliminary data.</text>
</comment>
<organism evidence="2 3">
    <name type="scientific">Bartonella bacilliformis INS</name>
    <dbReference type="NCBI Taxonomy" id="1206782"/>
    <lineage>
        <taxon>Bacteria</taxon>
        <taxon>Pseudomonadati</taxon>
        <taxon>Pseudomonadota</taxon>
        <taxon>Alphaproteobacteria</taxon>
        <taxon>Hyphomicrobiales</taxon>
        <taxon>Bartonellaceae</taxon>
        <taxon>Bartonella</taxon>
    </lineage>
</organism>
<dbReference type="EMBL" id="AMQK01000017">
    <property type="protein sequence ID" value="EKS43513.1"/>
    <property type="molecule type" value="Genomic_DNA"/>
</dbReference>
<evidence type="ECO:0000313" key="3">
    <source>
        <dbReference type="Proteomes" id="UP000009359"/>
    </source>
</evidence>
<dbReference type="Proteomes" id="UP000009359">
    <property type="component" value="Unassembled WGS sequence"/>
</dbReference>
<feature type="transmembrane region" description="Helical" evidence="1">
    <location>
        <begin position="15"/>
        <end position="32"/>
    </location>
</feature>